<organism evidence="6 7">
    <name type="scientific">Trichinella nelsoni</name>
    <dbReference type="NCBI Taxonomy" id="6336"/>
    <lineage>
        <taxon>Eukaryota</taxon>
        <taxon>Metazoa</taxon>
        <taxon>Ecdysozoa</taxon>
        <taxon>Nematoda</taxon>
        <taxon>Enoplea</taxon>
        <taxon>Dorylaimia</taxon>
        <taxon>Trichinellida</taxon>
        <taxon>Trichinellidae</taxon>
        <taxon>Trichinella</taxon>
    </lineage>
</organism>
<feature type="transmembrane region" description="Helical" evidence="5">
    <location>
        <begin position="317"/>
        <end position="336"/>
    </location>
</feature>
<dbReference type="GO" id="GO:0005385">
    <property type="term" value="F:zinc ion transmembrane transporter activity"/>
    <property type="evidence" value="ECO:0007669"/>
    <property type="project" value="TreeGrafter"/>
</dbReference>
<dbReference type="PANTHER" id="PTHR11040:SF219">
    <property type="entry name" value="ZRT (ZRT), IRT- (IRT-) LIKE PROTEIN TRANSPORTER"/>
    <property type="match status" value="1"/>
</dbReference>
<dbReference type="InterPro" id="IPR003689">
    <property type="entry name" value="ZIP"/>
</dbReference>
<feature type="transmembrane region" description="Helical" evidence="5">
    <location>
        <begin position="47"/>
        <end position="70"/>
    </location>
</feature>
<evidence type="ECO:0000256" key="4">
    <source>
        <dbReference type="ARBA" id="ARBA00023136"/>
    </source>
</evidence>
<comment type="subcellular location">
    <subcellularLocation>
        <location evidence="1">Membrane</location>
        <topology evidence="1">Multi-pass membrane protein</topology>
    </subcellularLocation>
</comment>
<keyword evidence="4 5" id="KW-0472">Membrane</keyword>
<evidence type="ECO:0000313" key="6">
    <source>
        <dbReference type="EMBL" id="KRX19523.1"/>
    </source>
</evidence>
<dbReference type="EMBL" id="JYDL01000058">
    <property type="protein sequence ID" value="KRX19523.1"/>
    <property type="molecule type" value="Genomic_DNA"/>
</dbReference>
<dbReference type="PANTHER" id="PTHR11040">
    <property type="entry name" value="ZINC/IRON TRANSPORTER"/>
    <property type="match status" value="1"/>
</dbReference>
<proteinExistence type="predicted"/>
<evidence type="ECO:0000256" key="5">
    <source>
        <dbReference type="SAM" id="Phobius"/>
    </source>
</evidence>
<dbReference type="GO" id="GO:0005886">
    <property type="term" value="C:plasma membrane"/>
    <property type="evidence" value="ECO:0007669"/>
    <property type="project" value="TreeGrafter"/>
</dbReference>
<keyword evidence="2 5" id="KW-0812">Transmembrane</keyword>
<evidence type="ECO:0000256" key="1">
    <source>
        <dbReference type="ARBA" id="ARBA00004141"/>
    </source>
</evidence>
<gene>
    <name evidence="6" type="primary">SLC39A3</name>
    <name evidence="6" type="ORF">T07_7968</name>
</gene>
<dbReference type="STRING" id="6336.A0A0V0RYC4"/>
<evidence type="ECO:0000256" key="3">
    <source>
        <dbReference type="ARBA" id="ARBA00022989"/>
    </source>
</evidence>
<dbReference type="Pfam" id="PF02535">
    <property type="entry name" value="Zip"/>
    <property type="match status" value="1"/>
</dbReference>
<keyword evidence="3 5" id="KW-1133">Transmembrane helix</keyword>
<sequence length="365" mass="41351">MEPLQLKITFLFLLFVVTLLAGIFPVKLLQILRKQVTSDKKRRRWPSITLCSLSCFNGGVFLATCFLHLLPEVREDLLVIKRLFNWDSDYPLAELISCLGFFLVFFIEEMVTFCLSRRRAKRMAQEENVVVQQNEENPSRNIASDRRDYQVVEMLTVTNSETHRHPTGSVEEDPLLCVGLKLHPHNHEVRSLTFLVALSVHSLIEGFALGVQTNNESVIALFLSIVIHKCIVAFGVGVQLARTHVRKFQLILLFMIIFAAMTPVGCSIGISLHQGSMQTSTRSMVNMVLNGLSVGTFLYVTFFEVFHHELENCENNLLKLLSAIIGFSTISFLRVLNHDHGHLGHDHSMHDMLNSTFVENSTTTP</sequence>
<evidence type="ECO:0000256" key="2">
    <source>
        <dbReference type="ARBA" id="ARBA00022692"/>
    </source>
</evidence>
<feature type="transmembrane region" description="Helical" evidence="5">
    <location>
        <begin position="6"/>
        <end position="26"/>
    </location>
</feature>
<keyword evidence="7" id="KW-1185">Reference proteome</keyword>
<evidence type="ECO:0000313" key="7">
    <source>
        <dbReference type="Proteomes" id="UP000054630"/>
    </source>
</evidence>
<reference evidence="6 7" key="1">
    <citation type="submission" date="2015-01" db="EMBL/GenBank/DDBJ databases">
        <title>Evolution of Trichinella species and genotypes.</title>
        <authorList>
            <person name="Korhonen P.K."/>
            <person name="Edoardo P."/>
            <person name="Giuseppe L.R."/>
            <person name="Gasser R.B."/>
        </authorList>
    </citation>
    <scope>NUCLEOTIDE SEQUENCE [LARGE SCALE GENOMIC DNA]</scope>
    <source>
        <strain evidence="6">ISS37</strain>
    </source>
</reference>
<accession>A0A0V0RYC4</accession>
<dbReference type="Proteomes" id="UP000054630">
    <property type="component" value="Unassembled WGS sequence"/>
</dbReference>
<comment type="caution">
    <text evidence="6">The sequence shown here is derived from an EMBL/GenBank/DDBJ whole genome shotgun (WGS) entry which is preliminary data.</text>
</comment>
<dbReference type="AlphaFoldDB" id="A0A0V0RYC4"/>
<feature type="transmembrane region" description="Helical" evidence="5">
    <location>
        <begin position="90"/>
        <end position="115"/>
    </location>
</feature>
<feature type="transmembrane region" description="Helical" evidence="5">
    <location>
        <begin position="284"/>
        <end position="305"/>
    </location>
</feature>
<protein>
    <submittedName>
        <fullName evidence="6">Zinc transporter ZIP3</fullName>
    </submittedName>
</protein>
<name>A0A0V0RYC4_9BILA</name>
<feature type="transmembrane region" description="Helical" evidence="5">
    <location>
        <begin position="217"/>
        <end position="238"/>
    </location>
</feature>
<feature type="transmembrane region" description="Helical" evidence="5">
    <location>
        <begin position="250"/>
        <end position="272"/>
    </location>
</feature>
<dbReference type="OrthoDB" id="448280at2759"/>